<dbReference type="SMR" id="A2EN43"/>
<dbReference type="AlphaFoldDB" id="A2EN43"/>
<reference evidence="2" key="1">
    <citation type="submission" date="2006-10" db="EMBL/GenBank/DDBJ databases">
        <authorList>
            <person name="Amadeo P."/>
            <person name="Zhao Q."/>
            <person name="Wortman J."/>
            <person name="Fraser-Liggett C."/>
            <person name="Carlton J."/>
        </authorList>
    </citation>
    <scope>NUCLEOTIDE SEQUENCE</scope>
    <source>
        <strain evidence="2">G3</strain>
    </source>
</reference>
<dbReference type="RefSeq" id="XP_001318174.1">
    <property type="nucleotide sequence ID" value="XM_001318139.1"/>
</dbReference>
<reference evidence="2" key="2">
    <citation type="journal article" date="2007" name="Science">
        <title>Draft genome sequence of the sexually transmitted pathogen Trichomonas vaginalis.</title>
        <authorList>
            <person name="Carlton J.M."/>
            <person name="Hirt R.P."/>
            <person name="Silva J.C."/>
            <person name="Delcher A.L."/>
            <person name="Schatz M."/>
            <person name="Zhao Q."/>
            <person name="Wortman J.R."/>
            <person name="Bidwell S.L."/>
            <person name="Alsmark U.C.M."/>
            <person name="Besteiro S."/>
            <person name="Sicheritz-Ponten T."/>
            <person name="Noel C.J."/>
            <person name="Dacks J.B."/>
            <person name="Foster P.G."/>
            <person name="Simillion C."/>
            <person name="Van de Peer Y."/>
            <person name="Miranda-Saavedra D."/>
            <person name="Barton G.J."/>
            <person name="Westrop G.D."/>
            <person name="Mueller S."/>
            <person name="Dessi D."/>
            <person name="Fiori P.L."/>
            <person name="Ren Q."/>
            <person name="Paulsen I."/>
            <person name="Zhang H."/>
            <person name="Bastida-Corcuera F.D."/>
            <person name="Simoes-Barbosa A."/>
            <person name="Brown M.T."/>
            <person name="Hayes R.D."/>
            <person name="Mukherjee M."/>
            <person name="Okumura C.Y."/>
            <person name="Schneider R."/>
            <person name="Smith A.J."/>
            <person name="Vanacova S."/>
            <person name="Villalvazo M."/>
            <person name="Haas B.J."/>
            <person name="Pertea M."/>
            <person name="Feldblyum T.V."/>
            <person name="Utterback T.R."/>
            <person name="Shu C.L."/>
            <person name="Osoegawa K."/>
            <person name="de Jong P.J."/>
            <person name="Hrdy I."/>
            <person name="Horvathova L."/>
            <person name="Zubacova Z."/>
            <person name="Dolezal P."/>
            <person name="Malik S.B."/>
            <person name="Logsdon J.M. Jr."/>
            <person name="Henze K."/>
            <person name="Gupta A."/>
            <person name="Wang C.C."/>
            <person name="Dunne R.L."/>
            <person name="Upcroft J.A."/>
            <person name="Upcroft P."/>
            <person name="White O."/>
            <person name="Salzberg S.L."/>
            <person name="Tang P."/>
            <person name="Chiu C.-H."/>
            <person name="Lee Y.-S."/>
            <person name="Embley T.M."/>
            <person name="Coombs G.H."/>
            <person name="Mottram J.C."/>
            <person name="Tachezy J."/>
            <person name="Fraser-Liggett C.M."/>
            <person name="Johnson P.J."/>
        </authorList>
    </citation>
    <scope>NUCLEOTIDE SEQUENCE [LARGE SCALE GENOMIC DNA]</scope>
    <source>
        <strain evidence="2">G3</strain>
    </source>
</reference>
<dbReference type="KEGG" id="tva:4763823"/>
<dbReference type="InParanoid" id="A2EN43"/>
<dbReference type="PANTHER" id="PTHR47219">
    <property type="entry name" value="RAB GTPASE-ACTIVATING PROTEIN 1-LIKE"/>
    <property type="match status" value="1"/>
</dbReference>
<dbReference type="Pfam" id="PF00566">
    <property type="entry name" value="RabGAP-TBC"/>
    <property type="match status" value="1"/>
</dbReference>
<dbReference type="eggNOG" id="KOG2058">
    <property type="taxonomic scope" value="Eukaryota"/>
</dbReference>
<evidence type="ECO:0000259" key="1">
    <source>
        <dbReference type="PROSITE" id="PS50086"/>
    </source>
</evidence>
<protein>
    <submittedName>
        <fullName evidence="2">TBC domain containing protein</fullName>
    </submittedName>
</protein>
<evidence type="ECO:0000313" key="2">
    <source>
        <dbReference type="EMBL" id="EAY05951.1"/>
    </source>
</evidence>
<dbReference type="Gene3D" id="1.10.8.270">
    <property type="entry name" value="putative rabgap domain of human tbc1 domain family member 14 like domains"/>
    <property type="match status" value="1"/>
</dbReference>
<dbReference type="OMA" id="DTMIQDS"/>
<dbReference type="OrthoDB" id="294251at2759"/>
<keyword evidence="3" id="KW-1185">Reference proteome</keyword>
<organism evidence="2 3">
    <name type="scientific">Trichomonas vaginalis (strain ATCC PRA-98 / G3)</name>
    <dbReference type="NCBI Taxonomy" id="412133"/>
    <lineage>
        <taxon>Eukaryota</taxon>
        <taxon>Metamonada</taxon>
        <taxon>Parabasalia</taxon>
        <taxon>Trichomonadida</taxon>
        <taxon>Trichomonadidae</taxon>
        <taxon>Trichomonas</taxon>
    </lineage>
</organism>
<dbReference type="VEuPathDB" id="TrichDB:TVAGG3_0334750"/>
<dbReference type="EMBL" id="DS113436">
    <property type="protein sequence ID" value="EAY05951.1"/>
    <property type="molecule type" value="Genomic_DNA"/>
</dbReference>
<accession>A2EN43</accession>
<dbReference type="VEuPathDB" id="TrichDB:TVAG_087290"/>
<dbReference type="STRING" id="5722.A2EN43"/>
<dbReference type="PANTHER" id="PTHR47219:SF20">
    <property type="entry name" value="TBC1 DOMAIN FAMILY MEMBER 2B"/>
    <property type="match status" value="1"/>
</dbReference>
<name>A2EN43_TRIV3</name>
<dbReference type="FunCoup" id="A2EN43">
    <property type="interactions" value="97"/>
</dbReference>
<dbReference type="SUPFAM" id="SSF47923">
    <property type="entry name" value="Ypt/Rab-GAP domain of gyp1p"/>
    <property type="match status" value="2"/>
</dbReference>
<feature type="domain" description="Rab-GAP TBC" evidence="1">
    <location>
        <begin position="67"/>
        <end position="252"/>
    </location>
</feature>
<dbReference type="InterPro" id="IPR000195">
    <property type="entry name" value="Rab-GAP-TBC_dom"/>
</dbReference>
<dbReference type="InterPro" id="IPR035969">
    <property type="entry name" value="Rab-GAP_TBC_sf"/>
</dbReference>
<gene>
    <name evidence="2" type="ORF">TVAG_087290</name>
</gene>
<dbReference type="Gene3D" id="1.10.472.80">
    <property type="entry name" value="Ypt/Rab-GAP domain of gyp1p, domain 3"/>
    <property type="match status" value="1"/>
</dbReference>
<dbReference type="FunFam" id="1.10.472.80:FF:000085">
    <property type="entry name" value="TBC domain containing protein"/>
    <property type="match status" value="1"/>
</dbReference>
<proteinExistence type="predicted"/>
<dbReference type="InterPro" id="IPR050302">
    <property type="entry name" value="Rab_GAP_TBC_domain"/>
</dbReference>
<dbReference type="Proteomes" id="UP000001542">
    <property type="component" value="Unassembled WGS sequence"/>
</dbReference>
<evidence type="ECO:0000313" key="3">
    <source>
        <dbReference type="Proteomes" id="UP000001542"/>
    </source>
</evidence>
<dbReference type="GO" id="GO:0005096">
    <property type="term" value="F:GTPase activator activity"/>
    <property type="evidence" value="ECO:0000318"/>
    <property type="project" value="GO_Central"/>
</dbReference>
<dbReference type="PROSITE" id="PS50086">
    <property type="entry name" value="TBC_RABGAP"/>
    <property type="match status" value="1"/>
</dbReference>
<dbReference type="SMART" id="SM00164">
    <property type="entry name" value="TBC"/>
    <property type="match status" value="1"/>
</dbReference>
<sequence>MSESIPFIDEYGFCNQWSQKLIDEYVSERATREQKQSDVWTNYIKSAGGIEKIYVKSSKFKKLIRAGIPQGLRPMIWGQILGLEEKISKSNDIYHRSYKMVEVVPKNYRDIIENDLKRTFNDAENLSKDILRKILIAFAVTHPEIGYCQSLNFIAALLLVVLGDEPAYHALCTIVEDFLPADYYTAGMHGFRVDLQLFNSILHERTPEVWKHATKLHHEWMLTASGWLLTVFSNSFPIPTVLRIWDSFLVEGPKIIYRVAVGFLRIHQEEFLKAQKLSQFTNLLSNCEKNMIDQDQLMEMAFGLRAFSRNHLIEQRVVAERIVDTGVGEQQTTLLHEMFGKFNM</sequence>